<comment type="caution">
    <text evidence="5">The sequence shown here is derived from an EMBL/GenBank/DDBJ whole genome shotgun (WGS) entry which is preliminary data.</text>
</comment>
<evidence type="ECO:0000256" key="4">
    <source>
        <dbReference type="PIRSR" id="PIRSR000303-1"/>
    </source>
</evidence>
<comment type="catalytic activity">
    <reaction evidence="3">
        <text>2 glutathione + H2O2 = glutathione disulfide + 2 H2O</text>
        <dbReference type="Rhea" id="RHEA:16833"/>
        <dbReference type="ChEBI" id="CHEBI:15377"/>
        <dbReference type="ChEBI" id="CHEBI:16240"/>
        <dbReference type="ChEBI" id="CHEBI:57925"/>
        <dbReference type="ChEBI" id="CHEBI:58297"/>
        <dbReference type="EC" id="1.11.1.9"/>
    </reaction>
</comment>
<dbReference type="PIRSF" id="PIRSF000303">
    <property type="entry name" value="Glutathion_perox"/>
    <property type="match status" value="1"/>
</dbReference>
<dbReference type="GO" id="GO:0034599">
    <property type="term" value="P:cellular response to oxidative stress"/>
    <property type="evidence" value="ECO:0007669"/>
    <property type="project" value="TreeGrafter"/>
</dbReference>
<name>A0A1X1ETW0_PANCY</name>
<dbReference type="SUPFAM" id="SSF52833">
    <property type="entry name" value="Thioredoxin-like"/>
    <property type="match status" value="1"/>
</dbReference>
<dbReference type="InterPro" id="IPR033674">
    <property type="entry name" value="BtuE"/>
</dbReference>
<organism evidence="5 6">
    <name type="scientific">Pantoea cypripedii</name>
    <name type="common">Pectobacterium cypripedii</name>
    <name type="synonym">Erwinia cypripedii</name>
    <dbReference type="NCBI Taxonomy" id="55209"/>
    <lineage>
        <taxon>Bacteria</taxon>
        <taxon>Pseudomonadati</taxon>
        <taxon>Pseudomonadota</taxon>
        <taxon>Gammaproteobacteria</taxon>
        <taxon>Enterobacterales</taxon>
        <taxon>Erwiniaceae</taxon>
        <taxon>Pantoea</taxon>
    </lineage>
</organism>
<dbReference type="InterPro" id="IPR029760">
    <property type="entry name" value="GPX_CS"/>
</dbReference>
<dbReference type="AlphaFoldDB" id="A0A1X1ETW0"/>
<feature type="active site" evidence="3 4">
    <location>
        <position position="35"/>
    </location>
</feature>
<dbReference type="EC" id="1.11.1.9" evidence="3"/>
<dbReference type="NCBIfam" id="NF007900">
    <property type="entry name" value="PRK10606.1"/>
    <property type="match status" value="1"/>
</dbReference>
<dbReference type="PANTHER" id="PTHR11592:SF40">
    <property type="entry name" value="THIOREDOXIN_GLUTATHIONE PEROXIDASE BTUE"/>
    <property type="match status" value="1"/>
</dbReference>
<evidence type="ECO:0000256" key="2">
    <source>
        <dbReference type="ARBA" id="ARBA00023002"/>
    </source>
</evidence>
<dbReference type="PROSITE" id="PS51355">
    <property type="entry name" value="GLUTATHIONE_PEROXID_3"/>
    <property type="match status" value="1"/>
</dbReference>
<evidence type="ECO:0000256" key="1">
    <source>
        <dbReference type="ARBA" id="ARBA00022559"/>
    </source>
</evidence>
<dbReference type="STRING" id="55209.HA50_08560"/>
<dbReference type="Pfam" id="PF00255">
    <property type="entry name" value="GSHPx"/>
    <property type="match status" value="1"/>
</dbReference>
<dbReference type="HAMAP" id="MF_02061">
    <property type="entry name" value="Thiored_glutath_peroxid"/>
    <property type="match status" value="1"/>
</dbReference>
<dbReference type="EMBL" id="MLJI01000001">
    <property type="protein sequence ID" value="ORM93397.1"/>
    <property type="molecule type" value="Genomic_DNA"/>
</dbReference>
<evidence type="ECO:0000256" key="3">
    <source>
        <dbReference type="HAMAP-Rule" id="MF_02061"/>
    </source>
</evidence>
<protein>
    <recommendedName>
        <fullName evidence="3">Thioredoxin/glutathione peroxidase BtuE</fullName>
        <ecNumber evidence="3">1.11.1.24</ecNumber>
        <ecNumber evidence="3">1.11.1.9</ecNumber>
    </recommendedName>
</protein>
<comment type="similarity">
    <text evidence="3">Belongs to the glutathione peroxidase family. BtuE subfamily.</text>
</comment>
<dbReference type="OrthoDB" id="9785502at2"/>
<evidence type="ECO:0000313" key="5">
    <source>
        <dbReference type="EMBL" id="ORM93397.1"/>
    </source>
</evidence>
<keyword evidence="1 3" id="KW-0575">Peroxidase</keyword>
<dbReference type="PRINTS" id="PR01011">
    <property type="entry name" value="GLUTPROXDASE"/>
</dbReference>
<dbReference type="FunFam" id="3.40.30.10:FF:000010">
    <property type="entry name" value="Glutathione peroxidase"/>
    <property type="match status" value="1"/>
</dbReference>
<dbReference type="InterPro" id="IPR029759">
    <property type="entry name" value="GPX_AS"/>
</dbReference>
<comment type="function">
    <text evidence="3">Non-specific peroxidase that can use thioredoxin or glutathione as a reducing agent.</text>
</comment>
<dbReference type="PANTHER" id="PTHR11592">
    <property type="entry name" value="GLUTATHIONE PEROXIDASE"/>
    <property type="match status" value="1"/>
</dbReference>
<dbReference type="RefSeq" id="WP_084874044.1">
    <property type="nucleotide sequence ID" value="NZ_JAGGMY010000001.1"/>
</dbReference>
<dbReference type="PROSITE" id="PS00763">
    <property type="entry name" value="GLUTATHIONE_PEROXID_2"/>
    <property type="match status" value="1"/>
</dbReference>
<dbReference type="EC" id="1.11.1.24" evidence="3"/>
<keyword evidence="6" id="KW-1185">Reference proteome</keyword>
<sequence length="180" mass="20025">MSIYQTELVTLDGEKTTLAQWQGKVLLVVNVASKCGLTPQYEQLEALQKAWQAEGFSVLGFPCNQFLEQEPGSSEEIKTFCSVTYGVTFPMFEKTDVNGPARHPLYSQLVAAQPEALRPEGSGFYERMESKGRAPKTPGDILWNFEKFLINKQGDVVARFAPDMTPDDATIITRIKQALA</sequence>
<reference evidence="5 6" key="1">
    <citation type="journal article" date="2017" name="Antonie Van Leeuwenhoek">
        <title>Phylogenomic resolution of the bacterial genus Pantoea and its relationship with Erwinia and Tatumella.</title>
        <authorList>
            <person name="Palmer M."/>
            <person name="Steenkamp E.T."/>
            <person name="Coetzee M.P."/>
            <person name="Chan W.Y."/>
            <person name="van Zyl E."/>
            <person name="De Maayer P."/>
            <person name="Coutinho T.A."/>
            <person name="Blom J."/>
            <person name="Smits T.H."/>
            <person name="Duffy B."/>
            <person name="Venter S.N."/>
        </authorList>
    </citation>
    <scope>NUCLEOTIDE SEQUENCE [LARGE SCALE GENOMIC DNA]</scope>
    <source>
        <strain evidence="5 6">LMG 2657</strain>
    </source>
</reference>
<dbReference type="CDD" id="cd00340">
    <property type="entry name" value="GSH_Peroxidase"/>
    <property type="match status" value="1"/>
</dbReference>
<comment type="catalytic activity">
    <reaction evidence="3">
        <text>a hydroperoxide + [thioredoxin]-dithiol = an alcohol + [thioredoxin]-disulfide + H2O</text>
        <dbReference type="Rhea" id="RHEA:62620"/>
        <dbReference type="Rhea" id="RHEA-COMP:10698"/>
        <dbReference type="Rhea" id="RHEA-COMP:10700"/>
        <dbReference type="ChEBI" id="CHEBI:15377"/>
        <dbReference type="ChEBI" id="CHEBI:29950"/>
        <dbReference type="ChEBI" id="CHEBI:30879"/>
        <dbReference type="ChEBI" id="CHEBI:35924"/>
        <dbReference type="ChEBI" id="CHEBI:50058"/>
        <dbReference type="EC" id="1.11.1.24"/>
    </reaction>
</comment>
<evidence type="ECO:0000313" key="6">
    <source>
        <dbReference type="Proteomes" id="UP000193749"/>
    </source>
</evidence>
<gene>
    <name evidence="3" type="primary">btuE</name>
    <name evidence="5" type="ORF">HA50_08560</name>
</gene>
<accession>A0A1X1ETW0</accession>
<proteinExistence type="inferred from homology"/>
<keyword evidence="2 3" id="KW-0560">Oxidoreductase</keyword>
<dbReference type="InterPro" id="IPR036249">
    <property type="entry name" value="Thioredoxin-like_sf"/>
</dbReference>
<dbReference type="GO" id="GO:0004602">
    <property type="term" value="F:glutathione peroxidase activity"/>
    <property type="evidence" value="ECO:0007669"/>
    <property type="project" value="UniProtKB-UniRule"/>
</dbReference>
<dbReference type="Proteomes" id="UP000193749">
    <property type="component" value="Unassembled WGS sequence"/>
</dbReference>
<dbReference type="GO" id="GO:0140824">
    <property type="term" value="F:thioredoxin-dependent peroxiredoxin activity"/>
    <property type="evidence" value="ECO:0007669"/>
    <property type="project" value="UniProtKB-EC"/>
</dbReference>
<dbReference type="InterPro" id="IPR000889">
    <property type="entry name" value="Glutathione_peroxidase"/>
</dbReference>
<dbReference type="Gene3D" id="3.40.30.10">
    <property type="entry name" value="Glutaredoxin"/>
    <property type="match status" value="1"/>
</dbReference>
<dbReference type="PROSITE" id="PS00460">
    <property type="entry name" value="GLUTATHIONE_PEROXID_1"/>
    <property type="match status" value="1"/>
</dbReference>